<evidence type="ECO:0000313" key="3">
    <source>
        <dbReference type="Proteomes" id="UP000233730"/>
    </source>
</evidence>
<proteinExistence type="predicted"/>
<dbReference type="Proteomes" id="UP000233730">
    <property type="component" value="Unassembled WGS sequence"/>
</dbReference>
<feature type="region of interest" description="Disordered" evidence="1">
    <location>
        <begin position="18"/>
        <end position="41"/>
    </location>
</feature>
<evidence type="ECO:0000313" key="2">
    <source>
        <dbReference type="EMBL" id="PKU90756.1"/>
    </source>
</evidence>
<reference evidence="2 3" key="1">
    <citation type="submission" date="2017-10" db="EMBL/GenBank/DDBJ databases">
        <title>Bifidobacterium genomics.</title>
        <authorList>
            <person name="Lugli G.A."/>
            <person name="Milani C."/>
            <person name="Mancabelli L."/>
        </authorList>
    </citation>
    <scope>NUCLEOTIDE SEQUENCE [LARGE SCALE GENOMIC DNA]</scope>
    <source>
        <strain evidence="2 3">1524B</strain>
    </source>
</reference>
<comment type="caution">
    <text evidence="2">The sequence shown here is derived from an EMBL/GenBank/DDBJ whole genome shotgun (WGS) entry which is preliminary data.</text>
</comment>
<name>A0A2N3QHM5_9BIFI</name>
<organism evidence="2 3">
    <name type="scientific">Bifidobacterium pseudolongum subsp. globosum</name>
    <dbReference type="NCBI Taxonomy" id="1690"/>
    <lineage>
        <taxon>Bacteria</taxon>
        <taxon>Bacillati</taxon>
        <taxon>Actinomycetota</taxon>
        <taxon>Actinomycetes</taxon>
        <taxon>Bifidobacteriales</taxon>
        <taxon>Bifidobacteriaceae</taxon>
        <taxon>Bifidobacterium</taxon>
    </lineage>
</organism>
<dbReference type="Pfam" id="PF04860">
    <property type="entry name" value="Phage_portal"/>
    <property type="match status" value="1"/>
</dbReference>
<gene>
    <name evidence="2" type="ORF">CQR46_0952</name>
</gene>
<sequence>MSLLFRTNRRSAVDWRTPGATVTGPWPTRDAGRPLSDSPTANEVYATQPSLRKVVEFIAKNVARVKVQAYTGDPNGLRKPLPAEHPLAQMLARPHPQITWYQLMHDLVCDLLIYDRFLCVATPDSLLTRYEPELWTFHPVPQMLDKVDGYQLGTRPADQYVPFASPQYGVAWWGKGYGGSQGVSPMETLRQTLDEHTESVEWRREIWKNGLRMPGYWTQDLSEAALSHDARRRLQEELANYVANGGKEGQSPILRGIGYTAMPTTFTPQSAQEIEGRTLADIEVASAYGVPPEMVGARVSNYASQQAFRDALYRETLGPLFTQMQSAFNLHICDQLFPGCFMEFNIDSALRGSFVDDAQVTSSAVGGPWLSVNEARISHGYEPKGAEYDGILTQLNTVRGGGPLASPHDTGSQNLGGHTA</sequence>
<feature type="region of interest" description="Disordered" evidence="1">
    <location>
        <begin position="399"/>
        <end position="420"/>
    </location>
</feature>
<dbReference type="RefSeq" id="WP_101429846.1">
    <property type="nucleotide sequence ID" value="NZ_PCGZ01000005.1"/>
</dbReference>
<evidence type="ECO:0000256" key="1">
    <source>
        <dbReference type="SAM" id="MobiDB-lite"/>
    </source>
</evidence>
<accession>A0A2N3QHM5</accession>
<dbReference type="AlphaFoldDB" id="A0A2N3QHM5"/>
<dbReference type="EMBL" id="PCGZ01000005">
    <property type="protein sequence ID" value="PKU90756.1"/>
    <property type="molecule type" value="Genomic_DNA"/>
</dbReference>
<feature type="compositionally biased region" description="Polar residues" evidence="1">
    <location>
        <begin position="409"/>
        <end position="420"/>
    </location>
</feature>
<dbReference type="InterPro" id="IPR006944">
    <property type="entry name" value="Phage/GTA_portal"/>
</dbReference>
<protein>
    <submittedName>
        <fullName evidence="2">PE-PGRS family protein</fullName>
    </submittedName>
</protein>